<dbReference type="STRING" id="400682.A0A1X7T8J3"/>
<dbReference type="InParanoid" id="A0A1X7T8J3"/>
<evidence type="ECO:0008006" key="4">
    <source>
        <dbReference type="Google" id="ProtNLM"/>
    </source>
</evidence>
<evidence type="ECO:0000256" key="2">
    <source>
        <dbReference type="SAM" id="Phobius"/>
    </source>
</evidence>
<dbReference type="PANTHER" id="PTHR47767:SF1">
    <property type="entry name" value="ADHESION G PROTEIN-COUPLED RECEPTOR G7"/>
    <property type="match status" value="1"/>
</dbReference>
<dbReference type="Gene3D" id="1.20.1070.10">
    <property type="entry name" value="Rhodopsin 7-helix transmembrane proteins"/>
    <property type="match status" value="1"/>
</dbReference>
<keyword evidence="2" id="KW-0812">Transmembrane</keyword>
<reference evidence="3" key="1">
    <citation type="submission" date="2017-05" db="UniProtKB">
        <authorList>
            <consortium name="EnsemblMetazoa"/>
        </authorList>
    </citation>
    <scope>IDENTIFICATION</scope>
</reference>
<dbReference type="PANTHER" id="PTHR47767">
    <property type="entry name" value="ADHESION G PROTEIN-COUPLED RECEPTOR G7"/>
    <property type="match status" value="1"/>
</dbReference>
<dbReference type="EnsemblMetazoa" id="Aqu2.1.10867_001">
    <property type="protein sequence ID" value="Aqu2.1.10867_001"/>
    <property type="gene ID" value="Aqu2.1.10867"/>
</dbReference>
<feature type="region of interest" description="Disordered" evidence="1">
    <location>
        <begin position="128"/>
        <end position="155"/>
    </location>
</feature>
<dbReference type="OrthoDB" id="10037534at2759"/>
<protein>
    <recommendedName>
        <fullName evidence="4">G-protein coupled receptors family 2 profile 2 domain-containing protein</fullName>
    </recommendedName>
</protein>
<proteinExistence type="predicted"/>
<evidence type="ECO:0000256" key="1">
    <source>
        <dbReference type="SAM" id="MobiDB-lite"/>
    </source>
</evidence>
<feature type="transmembrane region" description="Helical" evidence="2">
    <location>
        <begin position="17"/>
        <end position="39"/>
    </location>
</feature>
<keyword evidence="2" id="KW-0472">Membrane</keyword>
<name>A0A1X7T8J3_AMPQE</name>
<sequence length="155" mass="17416">GLTWLFGLLAVNRNTSAFAWIFTLLNTLQGAAIFFFHVVRSDKVWSKLSPRINKVKRGLTSRTRTYNYISTSSTMKTSKDSQSSISMRTIKKSVVENDYSTASSLGFANTSVEDGDDEKIELAKLEEKMPTEEKVEEMSLSERAKEKEKEALGSD</sequence>
<dbReference type="eggNOG" id="KOG4193">
    <property type="taxonomic scope" value="Eukaryota"/>
</dbReference>
<accession>A0A1X7T8J3</accession>
<dbReference type="InterPro" id="IPR053066">
    <property type="entry name" value="ADGR_G7"/>
</dbReference>
<evidence type="ECO:0000313" key="3">
    <source>
        <dbReference type="EnsemblMetazoa" id="Aqu2.1.10867_001"/>
    </source>
</evidence>
<dbReference type="AlphaFoldDB" id="A0A1X7T8J3"/>
<keyword evidence="2" id="KW-1133">Transmembrane helix</keyword>
<organism evidence="3">
    <name type="scientific">Amphimedon queenslandica</name>
    <name type="common">Sponge</name>
    <dbReference type="NCBI Taxonomy" id="400682"/>
    <lineage>
        <taxon>Eukaryota</taxon>
        <taxon>Metazoa</taxon>
        <taxon>Porifera</taxon>
        <taxon>Demospongiae</taxon>
        <taxon>Heteroscleromorpha</taxon>
        <taxon>Haplosclerida</taxon>
        <taxon>Niphatidae</taxon>
        <taxon>Amphimedon</taxon>
    </lineage>
</organism>